<name>A0A098E8J4_9ZZZZ</name>
<proteinExistence type="predicted"/>
<evidence type="ECO:0000313" key="2">
    <source>
        <dbReference type="EMBL" id="CEG11305.1"/>
    </source>
</evidence>
<sequence>MKITEKDKDKKKGKNKVNKKDKDFTDEETLTSWINEKFIKTFGKIHLLFLVSKGHNHRYEILKFLKDNFSINASAPKEFVITEKGTKLLEIARKKILDISQNMLKNEH</sequence>
<protein>
    <submittedName>
        <fullName evidence="2">Uncharacterized protein</fullName>
    </submittedName>
</protein>
<organism evidence="2">
    <name type="scientific">groundwater metagenome</name>
    <dbReference type="NCBI Taxonomy" id="717931"/>
    <lineage>
        <taxon>unclassified sequences</taxon>
        <taxon>metagenomes</taxon>
        <taxon>ecological metagenomes</taxon>
    </lineage>
</organism>
<reference evidence="2" key="1">
    <citation type="submission" date="2014-09" db="EMBL/GenBank/DDBJ databases">
        <authorList>
            <person name="Probst J Alexander"/>
        </authorList>
    </citation>
    <scope>NUCLEOTIDE SEQUENCE</scope>
</reference>
<feature type="region of interest" description="Disordered" evidence="1">
    <location>
        <begin position="1"/>
        <end position="22"/>
    </location>
</feature>
<gene>
    <name evidence="2" type="ORF">MSIBF_A1380006</name>
</gene>
<feature type="compositionally biased region" description="Basic and acidic residues" evidence="1">
    <location>
        <begin position="1"/>
        <end position="10"/>
    </location>
</feature>
<evidence type="ECO:0000256" key="1">
    <source>
        <dbReference type="SAM" id="MobiDB-lite"/>
    </source>
</evidence>
<accession>A0A098E8J4</accession>
<dbReference type="EMBL" id="CCXY01000044">
    <property type="protein sequence ID" value="CEG11305.1"/>
    <property type="molecule type" value="Genomic_DNA"/>
</dbReference>
<dbReference type="AlphaFoldDB" id="A0A098E8J4"/>